<evidence type="ECO:0000256" key="2">
    <source>
        <dbReference type="ARBA" id="ARBA00005184"/>
    </source>
</evidence>
<evidence type="ECO:0000313" key="11">
    <source>
        <dbReference type="Proteomes" id="UP000237347"/>
    </source>
</evidence>
<dbReference type="PANTHER" id="PTHR31321:SF120">
    <property type="entry name" value="PECTINESTERASE 52-RELATED"/>
    <property type="match status" value="1"/>
</dbReference>
<reference evidence="10 11" key="1">
    <citation type="journal article" date="2018" name="Sci. Data">
        <title>The draft genome sequence of cork oak.</title>
        <authorList>
            <person name="Ramos A.M."/>
            <person name="Usie A."/>
            <person name="Barbosa P."/>
            <person name="Barros P.M."/>
            <person name="Capote T."/>
            <person name="Chaves I."/>
            <person name="Simoes F."/>
            <person name="Abreu I."/>
            <person name="Carrasquinho I."/>
            <person name="Faro C."/>
            <person name="Guimaraes J.B."/>
            <person name="Mendonca D."/>
            <person name="Nobrega F."/>
            <person name="Rodrigues L."/>
            <person name="Saibo N.J.M."/>
            <person name="Varela M.C."/>
            <person name="Egas C."/>
            <person name="Matos J."/>
            <person name="Miguel C.M."/>
            <person name="Oliveira M.M."/>
            <person name="Ricardo C.P."/>
            <person name="Goncalves S."/>
        </authorList>
    </citation>
    <scope>NUCLEOTIDE SEQUENCE [LARGE SCALE GENOMIC DNA]</scope>
    <source>
        <strain evidence="11">cv. HL8</strain>
    </source>
</reference>
<comment type="caution">
    <text evidence="10">The sequence shown here is derived from an EMBL/GenBank/DDBJ whole genome shotgun (WGS) entry which is preliminary data.</text>
</comment>
<feature type="chain" id="PRO_5043788257" description="pectinesterase" evidence="8">
    <location>
        <begin position="23"/>
        <end position="311"/>
    </location>
</feature>
<protein>
    <recommendedName>
        <fullName evidence="4">pectinesterase</fullName>
        <ecNumber evidence="4">3.1.1.11</ecNumber>
    </recommendedName>
</protein>
<keyword evidence="7" id="KW-0063">Aspartyl esterase</keyword>
<name>A0AAW0KZC3_QUESU</name>
<dbReference type="EMBL" id="PKMF04000193">
    <property type="protein sequence ID" value="KAK7843974.1"/>
    <property type="molecule type" value="Genomic_DNA"/>
</dbReference>
<comment type="pathway">
    <text evidence="2">Glycan metabolism; pectin degradation; 2-dehydro-3-deoxy-D-gluconate from pectin: step 1/5.</text>
</comment>
<evidence type="ECO:0000256" key="6">
    <source>
        <dbReference type="ARBA" id="ARBA00022801"/>
    </source>
</evidence>
<evidence type="ECO:0000256" key="8">
    <source>
        <dbReference type="SAM" id="SignalP"/>
    </source>
</evidence>
<dbReference type="GO" id="GO:0045490">
    <property type="term" value="P:pectin catabolic process"/>
    <property type="evidence" value="ECO:0007669"/>
    <property type="project" value="TreeGrafter"/>
</dbReference>
<dbReference type="GO" id="GO:0042545">
    <property type="term" value="P:cell wall modification"/>
    <property type="evidence" value="ECO:0007669"/>
    <property type="project" value="InterPro"/>
</dbReference>
<comment type="subcellular location">
    <subcellularLocation>
        <location evidence="1">Secreted</location>
        <location evidence="1">Cell wall</location>
    </subcellularLocation>
</comment>
<dbReference type="Gene3D" id="2.160.20.10">
    <property type="entry name" value="Single-stranded right-handed beta-helix, Pectin lyase-like"/>
    <property type="match status" value="1"/>
</dbReference>
<keyword evidence="5" id="KW-0964">Secreted</keyword>
<dbReference type="InterPro" id="IPR000070">
    <property type="entry name" value="Pectinesterase_cat"/>
</dbReference>
<keyword evidence="5" id="KW-0134">Cell wall</keyword>
<dbReference type="InterPro" id="IPR011050">
    <property type="entry name" value="Pectin_lyase_fold/virulence"/>
</dbReference>
<keyword evidence="6" id="KW-0378">Hydrolase</keyword>
<dbReference type="Pfam" id="PF01095">
    <property type="entry name" value="Pectinesterase"/>
    <property type="match status" value="1"/>
</dbReference>
<dbReference type="SUPFAM" id="SSF51126">
    <property type="entry name" value="Pectin lyase-like"/>
    <property type="match status" value="1"/>
</dbReference>
<dbReference type="EC" id="3.1.1.11" evidence="4"/>
<dbReference type="Proteomes" id="UP000237347">
    <property type="component" value="Unassembled WGS sequence"/>
</dbReference>
<organism evidence="10 11">
    <name type="scientific">Quercus suber</name>
    <name type="common">Cork oak</name>
    <dbReference type="NCBI Taxonomy" id="58331"/>
    <lineage>
        <taxon>Eukaryota</taxon>
        <taxon>Viridiplantae</taxon>
        <taxon>Streptophyta</taxon>
        <taxon>Embryophyta</taxon>
        <taxon>Tracheophyta</taxon>
        <taxon>Spermatophyta</taxon>
        <taxon>Magnoliopsida</taxon>
        <taxon>eudicotyledons</taxon>
        <taxon>Gunneridae</taxon>
        <taxon>Pentapetalae</taxon>
        <taxon>rosids</taxon>
        <taxon>fabids</taxon>
        <taxon>Fagales</taxon>
        <taxon>Fagaceae</taxon>
        <taxon>Quercus</taxon>
    </lineage>
</organism>
<proteinExistence type="inferred from homology"/>
<feature type="signal peptide" evidence="8">
    <location>
        <begin position="1"/>
        <end position="22"/>
    </location>
</feature>
<evidence type="ECO:0000313" key="10">
    <source>
        <dbReference type="EMBL" id="KAK7843974.1"/>
    </source>
</evidence>
<evidence type="ECO:0000259" key="9">
    <source>
        <dbReference type="Pfam" id="PF01095"/>
    </source>
</evidence>
<accession>A0AAW0KZC3</accession>
<evidence type="ECO:0000256" key="1">
    <source>
        <dbReference type="ARBA" id="ARBA00004191"/>
    </source>
</evidence>
<evidence type="ECO:0000256" key="4">
    <source>
        <dbReference type="ARBA" id="ARBA00013229"/>
    </source>
</evidence>
<dbReference type="AlphaFoldDB" id="A0AAW0KZC3"/>
<sequence>MKLNLPIFIFFILVTSSKVSRAVDCKNENIMRSTITVGKSGPTGVTIPPEKPCIFLEGSGRHVTIITHDDHDQTDTSATFTSSPDNVVASGITFQNSYNRALALNSYYSSMAIGDPIARAVAARIYGDKSAFFECGFVGFQDTLWDVQGRHFFKNTYIEGGVDFIWGSGQSIYMDCMINVTVGTMLPQGCMGYITAQRRESANEANGFVFRRGSVYGSGQALLGRAYGPYSRVIFHQTTFNNVVAPPGWGAWHYPGQEDKFTFAEVDCRGPGSDTSRRVNWMKKFSPSDLNPYTVSKFINQDGWLNKLPSR</sequence>
<comment type="similarity">
    <text evidence="3">Belongs to the pectinesterase family.</text>
</comment>
<feature type="domain" description="Pectinesterase catalytic" evidence="9">
    <location>
        <begin position="19"/>
        <end position="301"/>
    </location>
</feature>
<evidence type="ECO:0000256" key="7">
    <source>
        <dbReference type="ARBA" id="ARBA00023085"/>
    </source>
</evidence>
<evidence type="ECO:0000256" key="3">
    <source>
        <dbReference type="ARBA" id="ARBA00008891"/>
    </source>
</evidence>
<dbReference type="PANTHER" id="PTHR31321">
    <property type="entry name" value="ACYL-COA THIOESTER HYDROLASE YBHC-RELATED"/>
    <property type="match status" value="1"/>
</dbReference>
<dbReference type="InterPro" id="IPR012334">
    <property type="entry name" value="Pectin_lyas_fold"/>
</dbReference>
<keyword evidence="8" id="KW-0732">Signal</keyword>
<gene>
    <name evidence="10" type="primary">PME52_1</name>
    <name evidence="10" type="ORF">CFP56_011711</name>
</gene>
<dbReference type="GO" id="GO:0030599">
    <property type="term" value="F:pectinesterase activity"/>
    <property type="evidence" value="ECO:0007669"/>
    <property type="project" value="UniProtKB-EC"/>
</dbReference>
<keyword evidence="11" id="KW-1185">Reference proteome</keyword>
<evidence type="ECO:0000256" key="5">
    <source>
        <dbReference type="ARBA" id="ARBA00022512"/>
    </source>
</evidence>